<evidence type="ECO:0000313" key="7">
    <source>
        <dbReference type="EMBL" id="MBS5519678.1"/>
    </source>
</evidence>
<reference evidence="7" key="1">
    <citation type="submission" date="2021-02" db="EMBL/GenBank/DDBJ databases">
        <title>Infant gut strain persistence is associated with maternal origin, phylogeny, and functional potential including surface adhesion and iron acquisition.</title>
        <authorList>
            <person name="Lou Y.C."/>
        </authorList>
    </citation>
    <scope>NUCLEOTIDE SEQUENCE</scope>
    <source>
        <strain evidence="7">L3_106_000M1_dasL3_106_000M1_concoct_15</strain>
    </source>
</reference>
<dbReference type="FunFam" id="3.10.290.10:FF:000003">
    <property type="entry name" value="Pseudouridine synthase"/>
    <property type="match status" value="1"/>
</dbReference>
<dbReference type="PROSITE" id="PS01149">
    <property type="entry name" value="PSI_RSU"/>
    <property type="match status" value="1"/>
</dbReference>
<evidence type="ECO:0000256" key="2">
    <source>
        <dbReference type="ARBA" id="ARBA00022884"/>
    </source>
</evidence>
<evidence type="ECO:0000256" key="5">
    <source>
        <dbReference type="RuleBase" id="RU003887"/>
    </source>
</evidence>
<dbReference type="CDD" id="cd02870">
    <property type="entry name" value="PseudoU_synth_RsuA_like"/>
    <property type="match status" value="1"/>
</dbReference>
<name>A0A943EE08_9FIRM</name>
<sequence>MTEVQLERLQKVMAASGVASRRECEKIILQGRVSVNGSPVLELGTRVSPTDRILIDGRPLRKERHRYFLLNKPPAVMTTMKDPRGRRTVAELMEKERERIYPVGRLDFMTEGLLIMTNDGALAQGMTHPSYHINKTYEVVVDGHVEEEKLDRLRAGIRLRDGMTAPALVEVKRYDSRHDQSIFEVTIHEGRNRQVRRMCEAIGYPVRKLKRTQVAFLSLQGVKKGDYRELTEEEVLHLKKLVMHHE</sequence>
<dbReference type="InterPro" id="IPR042092">
    <property type="entry name" value="PsdUridine_s_RsuA/RluB/E/F_cat"/>
</dbReference>
<dbReference type="SUPFAM" id="SSF55174">
    <property type="entry name" value="Alpha-L RNA-binding motif"/>
    <property type="match status" value="1"/>
</dbReference>
<evidence type="ECO:0000256" key="1">
    <source>
        <dbReference type="ARBA" id="ARBA00008348"/>
    </source>
</evidence>
<dbReference type="Proteomes" id="UP000754226">
    <property type="component" value="Unassembled WGS sequence"/>
</dbReference>
<dbReference type="AlphaFoldDB" id="A0A943EE08"/>
<dbReference type="CDD" id="cd00165">
    <property type="entry name" value="S4"/>
    <property type="match status" value="1"/>
</dbReference>
<dbReference type="NCBIfam" id="TIGR00093">
    <property type="entry name" value="pseudouridine synthase"/>
    <property type="match status" value="1"/>
</dbReference>
<comment type="similarity">
    <text evidence="1 5">Belongs to the pseudouridine synthase RsuA family.</text>
</comment>
<accession>A0A943EE08</accession>
<evidence type="ECO:0000256" key="4">
    <source>
        <dbReference type="PROSITE-ProRule" id="PRU00182"/>
    </source>
</evidence>
<dbReference type="InterPro" id="IPR050343">
    <property type="entry name" value="RsuA_PseudoU_synthase"/>
</dbReference>
<dbReference type="InterPro" id="IPR036986">
    <property type="entry name" value="S4_RNA-bd_sf"/>
</dbReference>
<evidence type="ECO:0000313" key="8">
    <source>
        <dbReference type="Proteomes" id="UP000754226"/>
    </source>
</evidence>
<comment type="caution">
    <text evidence="7">The sequence shown here is derived from an EMBL/GenBank/DDBJ whole genome shotgun (WGS) entry which is preliminary data.</text>
</comment>
<dbReference type="InterPro" id="IPR006145">
    <property type="entry name" value="PsdUridine_synth_RsuA/RluA"/>
</dbReference>
<dbReference type="InterPro" id="IPR000748">
    <property type="entry name" value="PsdUridine_synth_RsuA/RluB/E/F"/>
</dbReference>
<dbReference type="Gene3D" id="3.30.70.580">
    <property type="entry name" value="Pseudouridine synthase I, catalytic domain, N-terminal subdomain"/>
    <property type="match status" value="1"/>
</dbReference>
<dbReference type="SUPFAM" id="SSF55120">
    <property type="entry name" value="Pseudouridine synthase"/>
    <property type="match status" value="1"/>
</dbReference>
<dbReference type="Pfam" id="PF00849">
    <property type="entry name" value="PseudoU_synth_2"/>
    <property type="match status" value="1"/>
</dbReference>
<dbReference type="PROSITE" id="PS50889">
    <property type="entry name" value="S4"/>
    <property type="match status" value="1"/>
</dbReference>
<gene>
    <name evidence="7" type="ORF">KHX13_05015</name>
</gene>
<protein>
    <recommendedName>
        <fullName evidence="5">Pseudouridine synthase</fullName>
        <ecNumber evidence="5">5.4.99.-</ecNumber>
    </recommendedName>
</protein>
<dbReference type="EMBL" id="JAGZCZ010000005">
    <property type="protein sequence ID" value="MBS5519678.1"/>
    <property type="molecule type" value="Genomic_DNA"/>
</dbReference>
<dbReference type="GO" id="GO:0003723">
    <property type="term" value="F:RNA binding"/>
    <property type="evidence" value="ECO:0007669"/>
    <property type="project" value="UniProtKB-KW"/>
</dbReference>
<keyword evidence="2 4" id="KW-0694">RNA-binding</keyword>
<dbReference type="GO" id="GO:0005829">
    <property type="term" value="C:cytosol"/>
    <property type="evidence" value="ECO:0007669"/>
    <property type="project" value="UniProtKB-ARBA"/>
</dbReference>
<dbReference type="InterPro" id="IPR020103">
    <property type="entry name" value="PsdUridine_synth_cat_dom_sf"/>
</dbReference>
<keyword evidence="3 5" id="KW-0413">Isomerase</keyword>
<organism evidence="7 8">
    <name type="scientific">Acidaminococcus intestini</name>
    <dbReference type="NCBI Taxonomy" id="187327"/>
    <lineage>
        <taxon>Bacteria</taxon>
        <taxon>Bacillati</taxon>
        <taxon>Bacillota</taxon>
        <taxon>Negativicutes</taxon>
        <taxon>Acidaminococcales</taxon>
        <taxon>Acidaminococcaceae</taxon>
        <taxon>Acidaminococcus</taxon>
    </lineage>
</organism>
<dbReference type="GO" id="GO:0120159">
    <property type="term" value="F:rRNA pseudouridine synthase activity"/>
    <property type="evidence" value="ECO:0007669"/>
    <property type="project" value="UniProtKB-ARBA"/>
</dbReference>
<dbReference type="FunFam" id="3.30.70.1560:FF:000001">
    <property type="entry name" value="Pseudouridine synthase"/>
    <property type="match status" value="1"/>
</dbReference>
<dbReference type="InterPro" id="IPR018496">
    <property type="entry name" value="PsdUridine_synth_RsuA/RluB_CS"/>
</dbReference>
<dbReference type="Pfam" id="PF01479">
    <property type="entry name" value="S4"/>
    <property type="match status" value="1"/>
</dbReference>
<feature type="domain" description="RNA-binding S4" evidence="6">
    <location>
        <begin position="7"/>
        <end position="65"/>
    </location>
</feature>
<dbReference type="SMART" id="SM00363">
    <property type="entry name" value="S4"/>
    <property type="match status" value="1"/>
</dbReference>
<evidence type="ECO:0000259" key="6">
    <source>
        <dbReference type="SMART" id="SM00363"/>
    </source>
</evidence>
<dbReference type="Gene3D" id="3.30.70.1560">
    <property type="entry name" value="Alpha-L RNA-binding motif"/>
    <property type="match status" value="1"/>
</dbReference>
<evidence type="ECO:0000256" key="3">
    <source>
        <dbReference type="ARBA" id="ARBA00023235"/>
    </source>
</evidence>
<dbReference type="PANTHER" id="PTHR47683">
    <property type="entry name" value="PSEUDOURIDINE SYNTHASE FAMILY PROTEIN-RELATED"/>
    <property type="match status" value="1"/>
</dbReference>
<proteinExistence type="inferred from homology"/>
<dbReference type="InterPro" id="IPR002942">
    <property type="entry name" value="S4_RNA-bd"/>
</dbReference>
<dbReference type="InterPro" id="IPR020094">
    <property type="entry name" value="TruA/RsuA/RluB/E/F_N"/>
</dbReference>
<dbReference type="PANTHER" id="PTHR47683:SF2">
    <property type="entry name" value="RNA-BINDING S4 DOMAIN-CONTAINING PROTEIN"/>
    <property type="match status" value="1"/>
</dbReference>
<dbReference type="Gene3D" id="3.10.290.10">
    <property type="entry name" value="RNA-binding S4 domain"/>
    <property type="match status" value="1"/>
</dbReference>
<dbReference type="GO" id="GO:0000455">
    <property type="term" value="P:enzyme-directed rRNA pseudouridine synthesis"/>
    <property type="evidence" value="ECO:0007669"/>
    <property type="project" value="UniProtKB-ARBA"/>
</dbReference>
<dbReference type="EC" id="5.4.99.-" evidence="5"/>